<reference evidence="6 7" key="1">
    <citation type="journal article" date="2016" name="Genome Biol. Evol.">
        <title>Draft genome sequence of an aflatoxigenic Aspergillus species, A. bombycis.</title>
        <authorList>
            <person name="Moore G.G."/>
            <person name="Mack B.M."/>
            <person name="Beltz S.B."/>
            <person name="Gilbert M.K."/>
        </authorList>
    </citation>
    <scope>NUCLEOTIDE SEQUENCE [LARGE SCALE GENOMIC DNA]</scope>
    <source>
        <strain evidence="7">NRRL 26010</strain>
    </source>
</reference>
<dbReference type="InterPro" id="IPR013780">
    <property type="entry name" value="Glyco_hydro_b"/>
</dbReference>
<evidence type="ECO:0000259" key="5">
    <source>
        <dbReference type="SMART" id="SM00642"/>
    </source>
</evidence>
<dbReference type="Gene3D" id="2.60.40.1180">
    <property type="entry name" value="Golgi alpha-mannosidase II"/>
    <property type="match status" value="1"/>
</dbReference>
<dbReference type="SUPFAM" id="SSF51011">
    <property type="entry name" value="Glycosyl hydrolase domain"/>
    <property type="match status" value="1"/>
</dbReference>
<protein>
    <submittedName>
        <fullName evidence="6">Alpha-glucosidase</fullName>
    </submittedName>
</protein>
<comment type="similarity">
    <text evidence="1">Belongs to the glycosyl hydrolase 13 family.</text>
</comment>
<accession>A0A1F7ZKT7</accession>
<dbReference type="Proteomes" id="UP000179179">
    <property type="component" value="Unassembled WGS sequence"/>
</dbReference>
<dbReference type="AlphaFoldDB" id="A0A1F7ZKT7"/>
<proteinExistence type="inferred from homology"/>
<feature type="domain" description="Glycosyl hydrolase family 13 catalytic" evidence="5">
    <location>
        <begin position="55"/>
        <end position="474"/>
    </location>
</feature>
<dbReference type="GO" id="GO:0005987">
    <property type="term" value="P:sucrose catabolic process"/>
    <property type="evidence" value="ECO:0007669"/>
    <property type="project" value="TreeGrafter"/>
</dbReference>
<dbReference type="InterPro" id="IPR006047">
    <property type="entry name" value="GH13_cat_dom"/>
</dbReference>
<organism evidence="6 7">
    <name type="scientific">Aspergillus bombycis</name>
    <dbReference type="NCBI Taxonomy" id="109264"/>
    <lineage>
        <taxon>Eukaryota</taxon>
        <taxon>Fungi</taxon>
        <taxon>Dikarya</taxon>
        <taxon>Ascomycota</taxon>
        <taxon>Pezizomycotina</taxon>
        <taxon>Eurotiomycetes</taxon>
        <taxon>Eurotiomycetidae</taxon>
        <taxon>Eurotiales</taxon>
        <taxon>Aspergillaceae</taxon>
        <taxon>Aspergillus</taxon>
    </lineage>
</organism>
<dbReference type="STRING" id="109264.A0A1F7ZKT7"/>
<dbReference type="PANTHER" id="PTHR10357:SF232">
    <property type="entry name" value="GLYCOSYL HYDROLASE FAMILY 13 CATALYTIC DOMAIN-CONTAINING PROTEIN"/>
    <property type="match status" value="1"/>
</dbReference>
<dbReference type="OrthoDB" id="1740265at2759"/>
<evidence type="ECO:0000256" key="4">
    <source>
        <dbReference type="ARBA" id="ARBA00026248"/>
    </source>
</evidence>
<keyword evidence="4" id="KW-0462">Maltose metabolism</keyword>
<comment type="caution">
    <text evidence="6">The sequence shown here is derived from an EMBL/GenBank/DDBJ whole genome shotgun (WGS) entry which is preliminary data.</text>
</comment>
<dbReference type="FunFam" id="3.90.400.10:FF:000004">
    <property type="entry name" value="Oligo-1,6-glucosidase"/>
    <property type="match status" value="1"/>
</dbReference>
<dbReference type="FunFam" id="3.20.20.80:FF:000064">
    <property type="entry name" value="Oligo-1,6-glucosidase"/>
    <property type="match status" value="1"/>
</dbReference>
<feature type="non-terminal residue" evidence="6">
    <location>
        <position position="1"/>
    </location>
</feature>
<dbReference type="InterPro" id="IPR017853">
    <property type="entry name" value="GH"/>
</dbReference>
<dbReference type="EMBL" id="LYCR01000161">
    <property type="protein sequence ID" value="OGM40066.1"/>
    <property type="molecule type" value="Genomic_DNA"/>
</dbReference>
<dbReference type="GO" id="GO:0033934">
    <property type="term" value="F:glucan 1,4-alpha-maltotriohydrolase activity"/>
    <property type="evidence" value="ECO:0007669"/>
    <property type="project" value="TreeGrafter"/>
</dbReference>
<dbReference type="GO" id="GO:0004574">
    <property type="term" value="F:oligo-1,6-glucosidase activity"/>
    <property type="evidence" value="ECO:0007669"/>
    <property type="project" value="TreeGrafter"/>
</dbReference>
<dbReference type="SMART" id="SM00642">
    <property type="entry name" value="Aamy"/>
    <property type="match status" value="1"/>
</dbReference>
<sequence length="623" mass="71425">LYFVPSYSPAISSSVFLSFTEPVMPSSAASGTRSESSSPVQKNVKKWWKESTVYQVYPASFKDSDGDGIGDIQGILSKLDYIKSLGANIIWLNPIFCSPQVDMGYDISDYYNIYRPYGTVEDLDQLTAAIHERGMKLVLDLVVNHTSDQHRWFQEARSSKANPYRDWYIWRKPIYGEDGKPRPPNNWKSYFGGSVWEYDELSGEYYLHLFAKEQPDLNWENPYVRAAVHDIIRHWLNKGADGFRMDAINLISKDQTFPNAEITNPDSPWQDGTKHFACGPRLHEYLQGIGKILKQYDAFSVGEMPEVYDLNEMLRSVGNDRNELSMVFHFETVSLDHGPGGKFTSRKWELHELKTIVSRWQTFMFENNGWNTLYLENHDQPRIVSRFGSDEPEYRVPSAKMLATFLGFQSGTLFIYQGQELGMPNVPKHWGINQYRDIETLNHWNEITTNAPQNTPLHEACLAEYRLKSRDNARTPMQWDDSPNAGFSSVRPWLPIHDNYESLNAVDQVNDKESVYHYWASVLRLRKAYADILVYGSFELLSPEHPDLFVYARTASSGRAVIVTNFRPHEVTWSVPEKAFNSAGDVALSSYPGRTSHSLLQPTVTIKPFESFVWLSGTGTSRL</sequence>
<dbReference type="CDD" id="cd11333">
    <property type="entry name" value="AmyAc_SI_OligoGlu_DGase"/>
    <property type="match status" value="1"/>
</dbReference>
<dbReference type="FunFam" id="3.20.20.80:FF:000087">
    <property type="entry name" value="Oligo-1,6-glucosidase IMA1"/>
    <property type="match status" value="1"/>
</dbReference>
<dbReference type="Pfam" id="PF00128">
    <property type="entry name" value="Alpha-amylase"/>
    <property type="match status" value="1"/>
</dbReference>
<evidence type="ECO:0000256" key="2">
    <source>
        <dbReference type="ARBA" id="ARBA00022801"/>
    </source>
</evidence>
<keyword evidence="7" id="KW-1185">Reference proteome</keyword>
<evidence type="ECO:0000313" key="7">
    <source>
        <dbReference type="Proteomes" id="UP000179179"/>
    </source>
</evidence>
<dbReference type="SUPFAM" id="SSF51445">
    <property type="entry name" value="(Trans)glycosidases"/>
    <property type="match status" value="1"/>
</dbReference>
<keyword evidence="3" id="KW-0326">Glycosidase</keyword>
<dbReference type="NCBIfam" id="NF008183">
    <property type="entry name" value="PRK10933.1"/>
    <property type="match status" value="1"/>
</dbReference>
<gene>
    <name evidence="6" type="ORF">ABOM_011280</name>
</gene>
<dbReference type="PANTHER" id="PTHR10357">
    <property type="entry name" value="ALPHA-AMYLASE FAMILY MEMBER"/>
    <property type="match status" value="1"/>
</dbReference>
<keyword evidence="2" id="KW-0378">Hydrolase</keyword>
<dbReference type="GO" id="GO:0004556">
    <property type="term" value="F:alpha-amylase activity"/>
    <property type="evidence" value="ECO:0007669"/>
    <property type="project" value="TreeGrafter"/>
</dbReference>
<name>A0A1F7ZKT7_9EURO</name>
<evidence type="ECO:0000313" key="6">
    <source>
        <dbReference type="EMBL" id="OGM40066.1"/>
    </source>
</evidence>
<dbReference type="InterPro" id="IPR045857">
    <property type="entry name" value="O16G_dom_2"/>
</dbReference>
<evidence type="ECO:0000256" key="3">
    <source>
        <dbReference type="ARBA" id="ARBA00023295"/>
    </source>
</evidence>
<evidence type="ECO:0000256" key="1">
    <source>
        <dbReference type="ARBA" id="ARBA00008061"/>
    </source>
</evidence>
<dbReference type="Gene3D" id="3.90.400.10">
    <property type="entry name" value="Oligo-1,6-glucosidase, Domain 2"/>
    <property type="match status" value="1"/>
</dbReference>
<dbReference type="GO" id="GO:0000025">
    <property type="term" value="P:maltose catabolic process"/>
    <property type="evidence" value="ECO:0007669"/>
    <property type="project" value="TreeGrafter"/>
</dbReference>
<dbReference type="Gene3D" id="3.20.20.80">
    <property type="entry name" value="Glycosidases"/>
    <property type="match status" value="1"/>
</dbReference>
<dbReference type="GO" id="GO:0004575">
    <property type="term" value="F:sucrose alpha-glucosidase activity"/>
    <property type="evidence" value="ECO:0007669"/>
    <property type="project" value="TreeGrafter"/>
</dbReference>
<dbReference type="GeneID" id="34454670"/>
<dbReference type="RefSeq" id="XP_022383783.1">
    <property type="nucleotide sequence ID" value="XM_022538408.1"/>
</dbReference>